<evidence type="ECO:0000313" key="9">
    <source>
        <dbReference type="Proteomes" id="UP000009011"/>
    </source>
</evidence>
<dbReference type="SUPFAM" id="SSF52738">
    <property type="entry name" value="Methylesterase CheB, C-terminal domain"/>
    <property type="match status" value="1"/>
</dbReference>
<comment type="similarity">
    <text evidence="3">Belongs to the CheB family.</text>
</comment>
<feature type="active site" evidence="3 4">
    <location>
        <position position="296"/>
    </location>
</feature>
<dbReference type="SUPFAM" id="SSF52172">
    <property type="entry name" value="CheY-like"/>
    <property type="match status" value="1"/>
</dbReference>
<keyword evidence="3" id="KW-0963">Cytoplasm</keyword>
<dbReference type="KEGG" id="mro:MROS_2124"/>
<dbReference type="HAMAP" id="MF_00099">
    <property type="entry name" value="CheB_chemtxs"/>
    <property type="match status" value="1"/>
</dbReference>
<dbReference type="InterPro" id="IPR035909">
    <property type="entry name" value="CheB_C"/>
</dbReference>
<dbReference type="GO" id="GO:0006935">
    <property type="term" value="P:chemotaxis"/>
    <property type="evidence" value="ECO:0007669"/>
    <property type="project" value="UniProtKB-UniRule"/>
</dbReference>
<dbReference type="GO" id="GO:0008984">
    <property type="term" value="F:protein-glutamate methylesterase activity"/>
    <property type="evidence" value="ECO:0007669"/>
    <property type="project" value="UniProtKB-UniRule"/>
</dbReference>
<feature type="domain" description="CheB-type methylesterase" evidence="7">
    <location>
        <begin position="160"/>
        <end position="354"/>
    </location>
</feature>
<dbReference type="InterPro" id="IPR001789">
    <property type="entry name" value="Sig_transdc_resp-reg_receiver"/>
</dbReference>
<keyword evidence="3 4" id="KW-0145">Chemotaxis</keyword>
<organism evidence="8 9">
    <name type="scientific">Melioribacter roseus (strain DSM 23840 / JCM 17771 / VKM B-2668 / P3M-2)</name>
    <dbReference type="NCBI Taxonomy" id="1191523"/>
    <lineage>
        <taxon>Bacteria</taxon>
        <taxon>Pseudomonadati</taxon>
        <taxon>Ignavibacteriota</taxon>
        <taxon>Ignavibacteria</taxon>
        <taxon>Ignavibacteriales</taxon>
        <taxon>Melioribacteraceae</taxon>
        <taxon>Melioribacter</taxon>
    </lineage>
</organism>
<feature type="domain" description="Response regulatory" evidence="6">
    <location>
        <begin position="5"/>
        <end position="122"/>
    </location>
</feature>
<feature type="modified residue" description="4-aspartylphosphate" evidence="3 5">
    <location>
        <position position="56"/>
    </location>
</feature>
<dbReference type="SMART" id="SM00448">
    <property type="entry name" value="REC"/>
    <property type="match status" value="1"/>
</dbReference>
<comment type="catalytic activity">
    <reaction evidence="3">
        <text>L-glutaminyl-[protein] + H2O = L-glutamyl-[protein] + NH4(+)</text>
        <dbReference type="Rhea" id="RHEA:16441"/>
        <dbReference type="Rhea" id="RHEA-COMP:10207"/>
        <dbReference type="Rhea" id="RHEA-COMP:10208"/>
        <dbReference type="ChEBI" id="CHEBI:15377"/>
        <dbReference type="ChEBI" id="CHEBI:28938"/>
        <dbReference type="ChEBI" id="CHEBI:29973"/>
        <dbReference type="ChEBI" id="CHEBI:30011"/>
        <dbReference type="EC" id="3.5.1.44"/>
    </reaction>
</comment>
<dbReference type="PATRIC" id="fig|1191523.3.peg.2247"/>
<dbReference type="InterPro" id="IPR011006">
    <property type="entry name" value="CheY-like_superfamily"/>
</dbReference>
<evidence type="ECO:0000256" key="4">
    <source>
        <dbReference type="PROSITE-ProRule" id="PRU00050"/>
    </source>
</evidence>
<dbReference type="EC" id="3.1.1.61" evidence="3"/>
<reference evidence="8 9" key="1">
    <citation type="journal article" date="2013" name="PLoS ONE">
        <title>Genomic analysis of Melioribacter roseus, facultatively anaerobic organotrophic bacterium representing a novel deep lineage within Bacteriodetes/Chlorobi group.</title>
        <authorList>
            <person name="Kadnikov V.V."/>
            <person name="Mardanov A.V."/>
            <person name="Podosokorskaya O.A."/>
            <person name="Gavrilov S.N."/>
            <person name="Kublanov I.V."/>
            <person name="Beletsky A.V."/>
            <person name="Bonch-Osmolovskaya E.A."/>
            <person name="Ravin N.V."/>
        </authorList>
    </citation>
    <scope>NUCLEOTIDE SEQUENCE [LARGE SCALE GENOMIC DNA]</scope>
    <source>
        <strain evidence="9">JCM 17771 / P3M-2</strain>
    </source>
</reference>
<dbReference type="RefSeq" id="WP_014856786.1">
    <property type="nucleotide sequence ID" value="NC_018178.1"/>
</dbReference>
<dbReference type="Proteomes" id="UP000009011">
    <property type="component" value="Chromosome"/>
</dbReference>
<evidence type="ECO:0000256" key="5">
    <source>
        <dbReference type="PROSITE-ProRule" id="PRU00169"/>
    </source>
</evidence>
<dbReference type="GO" id="GO:0005737">
    <property type="term" value="C:cytoplasm"/>
    <property type="evidence" value="ECO:0007669"/>
    <property type="project" value="UniProtKB-SubCell"/>
</dbReference>
<dbReference type="Pfam" id="PF01339">
    <property type="entry name" value="CheB_methylest"/>
    <property type="match status" value="1"/>
</dbReference>
<feature type="active site" evidence="3 4">
    <location>
        <position position="172"/>
    </location>
</feature>
<dbReference type="EC" id="3.5.1.44" evidence="3"/>
<evidence type="ECO:0000259" key="6">
    <source>
        <dbReference type="PROSITE" id="PS50110"/>
    </source>
</evidence>
<evidence type="ECO:0000313" key="8">
    <source>
        <dbReference type="EMBL" id="AFN75354.1"/>
    </source>
</evidence>
<dbReference type="InterPro" id="IPR008248">
    <property type="entry name" value="CheB-like"/>
</dbReference>
<dbReference type="STRING" id="1191523.MROS_2124"/>
<protein>
    <recommendedName>
        <fullName evidence="3">Protein-glutamate methylesterase/protein-glutamine glutaminase</fullName>
        <ecNumber evidence="3">3.1.1.61</ecNumber>
        <ecNumber evidence="3">3.5.1.44</ecNumber>
    </recommendedName>
</protein>
<name>I6ZTI5_MELRP</name>
<dbReference type="InterPro" id="IPR000673">
    <property type="entry name" value="Sig_transdc_resp-reg_Me-estase"/>
</dbReference>
<keyword evidence="1 3" id="KW-0378">Hydrolase</keyword>
<evidence type="ECO:0000259" key="7">
    <source>
        <dbReference type="PROSITE" id="PS50122"/>
    </source>
</evidence>
<dbReference type="GO" id="GO:0000156">
    <property type="term" value="F:phosphorelay response regulator activity"/>
    <property type="evidence" value="ECO:0007669"/>
    <property type="project" value="InterPro"/>
</dbReference>
<dbReference type="Gene3D" id="3.40.50.180">
    <property type="entry name" value="Methylesterase CheB, C-terminal domain"/>
    <property type="match status" value="1"/>
</dbReference>
<dbReference type="PANTHER" id="PTHR42872">
    <property type="entry name" value="PROTEIN-GLUTAMATE METHYLESTERASE/PROTEIN-GLUTAMINE GLUTAMINASE"/>
    <property type="match status" value="1"/>
</dbReference>
<feature type="active site" evidence="3 4">
    <location>
        <position position="199"/>
    </location>
</feature>
<dbReference type="PIRSF" id="PIRSF000876">
    <property type="entry name" value="RR_chemtxs_CheB"/>
    <property type="match status" value="1"/>
</dbReference>
<comment type="catalytic activity">
    <reaction evidence="2 3">
        <text>[protein]-L-glutamate 5-O-methyl ester + H2O = L-glutamyl-[protein] + methanol + H(+)</text>
        <dbReference type="Rhea" id="RHEA:23236"/>
        <dbReference type="Rhea" id="RHEA-COMP:10208"/>
        <dbReference type="Rhea" id="RHEA-COMP:10311"/>
        <dbReference type="ChEBI" id="CHEBI:15377"/>
        <dbReference type="ChEBI" id="CHEBI:15378"/>
        <dbReference type="ChEBI" id="CHEBI:17790"/>
        <dbReference type="ChEBI" id="CHEBI:29973"/>
        <dbReference type="ChEBI" id="CHEBI:82795"/>
        <dbReference type="EC" id="3.1.1.61"/>
    </reaction>
</comment>
<gene>
    <name evidence="3" type="primary">cheB</name>
    <name evidence="8" type="ordered locus">MROS_2124</name>
</gene>
<keyword evidence="9" id="KW-1185">Reference proteome</keyword>
<dbReference type="EMBL" id="CP003557">
    <property type="protein sequence ID" value="AFN75354.1"/>
    <property type="molecule type" value="Genomic_DNA"/>
</dbReference>
<accession>I6ZTI5</accession>
<comment type="function">
    <text evidence="3">Involved in chemotaxis. Part of a chemotaxis signal transduction system that modulates chemotaxis in response to various stimuli. Catalyzes the demethylation of specific methylglutamate residues introduced into the chemoreceptors (methyl-accepting chemotaxis proteins or MCP) by CheR. Also mediates the irreversible deamidation of specific glutamine residues to glutamic acid.</text>
</comment>
<dbReference type="OrthoDB" id="1524092at2"/>
<sequence length="363" mass="39461">MHNISVLVVDDSAFMRKSISLMLESDPSIKVVAAARNGEEGVELARKLRPDLITMDIEMPVMDGLTALKKIMETAPTSVIMISSLTTEGAEATIKAMELGAVDFIPKELSYVNVNIGKIKEDLISKVKEITRHKLIASRLERIRNIEKRKPVYTSAKDLPQMHYAALSIGISTGGPLSLQKIIPKLSGSINIPVFIVQHMPPKFTKSLADRLNSLSQLEVKEAENGELVRGGVVYIAPGGQHMKLKKVSNLNYTIDITAEPANTLHRPSVDVTMTSVIEHYGKNTLAVIMTGMGKDGLEAVRLLKSKGGVAIAQDEDTCVVYGMPKAIVDSGLADLVLPLEKIPETINGALVNGKESVRRYSN</sequence>
<dbReference type="PROSITE" id="PS50110">
    <property type="entry name" value="RESPONSE_REGULATORY"/>
    <property type="match status" value="1"/>
</dbReference>
<dbReference type="CDD" id="cd16432">
    <property type="entry name" value="CheB_Rec"/>
    <property type="match status" value="1"/>
</dbReference>
<dbReference type="Gene3D" id="3.40.50.2300">
    <property type="match status" value="1"/>
</dbReference>
<dbReference type="PROSITE" id="PS50122">
    <property type="entry name" value="CHEB"/>
    <property type="match status" value="1"/>
</dbReference>
<dbReference type="eggNOG" id="COG2201">
    <property type="taxonomic scope" value="Bacteria"/>
</dbReference>
<evidence type="ECO:0000256" key="1">
    <source>
        <dbReference type="ARBA" id="ARBA00022801"/>
    </source>
</evidence>
<dbReference type="PANTHER" id="PTHR42872:SF3">
    <property type="entry name" value="PROTEIN-GLUTAMATE METHYLESTERASE_PROTEIN-GLUTAMINE GLUTAMINASE 1"/>
    <property type="match status" value="1"/>
</dbReference>
<comment type="PTM">
    <text evidence="3">Phosphorylated by CheA. Phosphorylation of the N-terminal regulatory domain activates the methylesterase activity.</text>
</comment>
<comment type="subcellular location">
    <subcellularLocation>
        <location evidence="3">Cytoplasm</location>
    </subcellularLocation>
</comment>
<dbReference type="NCBIfam" id="NF001965">
    <property type="entry name" value="PRK00742.1"/>
    <property type="match status" value="1"/>
</dbReference>
<proteinExistence type="inferred from homology"/>
<comment type="domain">
    <text evidence="3">Contains a C-terminal catalytic domain, and an N-terminal region which modulates catalytic activity.</text>
</comment>
<dbReference type="Pfam" id="PF00072">
    <property type="entry name" value="Response_reg"/>
    <property type="match status" value="1"/>
</dbReference>
<keyword evidence="3 5" id="KW-0597">Phosphoprotein</keyword>
<evidence type="ECO:0000256" key="3">
    <source>
        <dbReference type="HAMAP-Rule" id="MF_00099"/>
    </source>
</evidence>
<dbReference type="AlphaFoldDB" id="I6ZTI5"/>
<dbReference type="CDD" id="cd17541">
    <property type="entry name" value="REC_CheB-like"/>
    <property type="match status" value="1"/>
</dbReference>
<dbReference type="HOGENOM" id="CLU_000445_51_0_10"/>
<dbReference type="GO" id="GO:0050568">
    <property type="term" value="F:protein-glutamine glutaminase activity"/>
    <property type="evidence" value="ECO:0007669"/>
    <property type="project" value="UniProtKB-UniRule"/>
</dbReference>
<evidence type="ECO:0000256" key="2">
    <source>
        <dbReference type="ARBA" id="ARBA00048267"/>
    </source>
</evidence>